<reference evidence="1" key="1">
    <citation type="journal article" date="2021" name="Proc. Natl. Acad. Sci. U.S.A.">
        <title>A Catalog of Tens of Thousands of Viruses from Human Metagenomes Reveals Hidden Associations with Chronic Diseases.</title>
        <authorList>
            <person name="Tisza M.J."/>
            <person name="Buck C.B."/>
        </authorList>
    </citation>
    <scope>NUCLEOTIDE SEQUENCE</scope>
    <source>
        <strain evidence="1">Ct8MV80</strain>
    </source>
</reference>
<protein>
    <submittedName>
        <fullName evidence="1">Uncharacterized protein</fullName>
    </submittedName>
</protein>
<dbReference type="EMBL" id="BK015835">
    <property type="protein sequence ID" value="DAE27328.1"/>
    <property type="molecule type" value="Genomic_DNA"/>
</dbReference>
<name>A0A8S5R7F4_9VIRU</name>
<accession>A0A8S5R7F4</accession>
<proteinExistence type="predicted"/>
<sequence length="34" mass="4037">MITSKLIVCRRWKGLQMIKLLRESNYLGSLTKKK</sequence>
<evidence type="ECO:0000313" key="1">
    <source>
        <dbReference type="EMBL" id="DAE27328.1"/>
    </source>
</evidence>
<organism evidence="1">
    <name type="scientific">virus sp. ct8MV80</name>
    <dbReference type="NCBI Taxonomy" id="2826793"/>
    <lineage>
        <taxon>Viruses</taxon>
    </lineage>
</organism>